<evidence type="ECO:0000313" key="2">
    <source>
        <dbReference type="EMBL" id="TNN33872.1"/>
    </source>
</evidence>
<sequence length="66" mass="7724">MRLSGAALVPSVMPVGNHSSMWRQREREEREAACRSFHFINQEERRQEHDGSSWYHLSSVNRLPEG</sequence>
<feature type="compositionally biased region" description="Polar residues" evidence="1">
    <location>
        <begin position="55"/>
        <end position="66"/>
    </location>
</feature>
<organism evidence="2 3">
    <name type="scientific">Liparis tanakae</name>
    <name type="common">Tanaka's snailfish</name>
    <dbReference type="NCBI Taxonomy" id="230148"/>
    <lineage>
        <taxon>Eukaryota</taxon>
        <taxon>Metazoa</taxon>
        <taxon>Chordata</taxon>
        <taxon>Craniata</taxon>
        <taxon>Vertebrata</taxon>
        <taxon>Euteleostomi</taxon>
        <taxon>Actinopterygii</taxon>
        <taxon>Neopterygii</taxon>
        <taxon>Teleostei</taxon>
        <taxon>Neoteleostei</taxon>
        <taxon>Acanthomorphata</taxon>
        <taxon>Eupercaria</taxon>
        <taxon>Perciformes</taxon>
        <taxon>Cottioidei</taxon>
        <taxon>Cottales</taxon>
        <taxon>Liparidae</taxon>
        <taxon>Liparis</taxon>
    </lineage>
</organism>
<evidence type="ECO:0000256" key="1">
    <source>
        <dbReference type="SAM" id="MobiDB-lite"/>
    </source>
</evidence>
<keyword evidence="3" id="KW-1185">Reference proteome</keyword>
<proteinExistence type="predicted"/>
<dbReference type="AlphaFoldDB" id="A0A4Z2F056"/>
<feature type="region of interest" description="Disordered" evidence="1">
    <location>
        <begin position="44"/>
        <end position="66"/>
    </location>
</feature>
<dbReference type="EMBL" id="SRLO01002103">
    <property type="protein sequence ID" value="TNN33872.1"/>
    <property type="molecule type" value="Genomic_DNA"/>
</dbReference>
<accession>A0A4Z2F056</accession>
<dbReference type="Proteomes" id="UP000314294">
    <property type="component" value="Unassembled WGS sequence"/>
</dbReference>
<evidence type="ECO:0000313" key="3">
    <source>
        <dbReference type="Proteomes" id="UP000314294"/>
    </source>
</evidence>
<reference evidence="2 3" key="1">
    <citation type="submission" date="2019-03" db="EMBL/GenBank/DDBJ databases">
        <title>First draft genome of Liparis tanakae, snailfish: a comprehensive survey of snailfish specific genes.</title>
        <authorList>
            <person name="Kim W."/>
            <person name="Song I."/>
            <person name="Jeong J.-H."/>
            <person name="Kim D."/>
            <person name="Kim S."/>
            <person name="Ryu S."/>
            <person name="Song J.Y."/>
            <person name="Lee S.K."/>
        </authorList>
    </citation>
    <scope>NUCLEOTIDE SEQUENCE [LARGE SCALE GENOMIC DNA]</scope>
    <source>
        <tissue evidence="2">Muscle</tissue>
    </source>
</reference>
<name>A0A4Z2F056_9TELE</name>
<comment type="caution">
    <text evidence="2">The sequence shown here is derived from an EMBL/GenBank/DDBJ whole genome shotgun (WGS) entry which is preliminary data.</text>
</comment>
<gene>
    <name evidence="2" type="ORF">EYF80_055965</name>
</gene>
<protein>
    <submittedName>
        <fullName evidence="2">Uncharacterized protein</fullName>
    </submittedName>
</protein>